<evidence type="ECO:0000256" key="1">
    <source>
        <dbReference type="ARBA" id="ARBA00022737"/>
    </source>
</evidence>
<accession>A0ABN9X7E2</accession>
<dbReference type="PROSITE" id="PS50303">
    <property type="entry name" value="PUM_HD"/>
    <property type="match status" value="1"/>
</dbReference>
<evidence type="ECO:0000256" key="2">
    <source>
        <dbReference type="PROSITE-ProRule" id="PRU00317"/>
    </source>
</evidence>
<gene>
    <name evidence="4" type="ORF">PCOR1329_LOCUS74036</name>
</gene>
<dbReference type="InterPro" id="IPR016024">
    <property type="entry name" value="ARM-type_fold"/>
</dbReference>
<comment type="caution">
    <text evidence="4">The sequence shown here is derived from an EMBL/GenBank/DDBJ whole genome shotgun (WGS) entry which is preliminary data.</text>
</comment>
<name>A0ABN9X7E2_9DINO</name>
<sequence length="246" mass="26203">VWRLSRDARGCREVQEALHAAAGDAERAALALELQGHVWEALQCPHANHVVQKCIASIPPQRSQFILDELLRRDVARAAQHKYGCRIVQRLLEHLAPEQVEGLREALLEDDVRGMSVHPYGNYAVQSLLEHGSPAHQRRALQGLCGDVAELGASPCGAAVLAAGLAHGPPEGRLPLARALVGAPGLLERMAGTRHGHLAVQRAAQALRGTPLEARVHARLSADLGALAAGRYGRALAASLGLLPHA</sequence>
<dbReference type="InterPro" id="IPR011989">
    <property type="entry name" value="ARM-like"/>
</dbReference>
<dbReference type="SMART" id="SM00025">
    <property type="entry name" value="Pumilio"/>
    <property type="match status" value="3"/>
</dbReference>
<protein>
    <recommendedName>
        <fullName evidence="3">PUM-HD domain-containing protein</fullName>
    </recommendedName>
</protein>
<evidence type="ECO:0000259" key="3">
    <source>
        <dbReference type="PROSITE" id="PS50303"/>
    </source>
</evidence>
<dbReference type="PANTHER" id="PTHR12537:SF12">
    <property type="entry name" value="MATERNAL PROTEIN PUMILIO"/>
    <property type="match status" value="1"/>
</dbReference>
<dbReference type="Pfam" id="PF00806">
    <property type="entry name" value="PUF"/>
    <property type="match status" value="3"/>
</dbReference>
<reference evidence="4" key="1">
    <citation type="submission" date="2023-10" db="EMBL/GenBank/DDBJ databases">
        <authorList>
            <person name="Chen Y."/>
            <person name="Shah S."/>
            <person name="Dougan E. K."/>
            <person name="Thang M."/>
            <person name="Chan C."/>
        </authorList>
    </citation>
    <scope>NUCLEOTIDE SEQUENCE [LARGE SCALE GENOMIC DNA]</scope>
</reference>
<keyword evidence="1" id="KW-0677">Repeat</keyword>
<dbReference type="Proteomes" id="UP001189429">
    <property type="component" value="Unassembled WGS sequence"/>
</dbReference>
<dbReference type="InterPro" id="IPR001313">
    <property type="entry name" value="Pumilio_RNA-bd_rpt"/>
</dbReference>
<dbReference type="PROSITE" id="PS50302">
    <property type="entry name" value="PUM"/>
    <property type="match status" value="1"/>
</dbReference>
<dbReference type="EMBL" id="CAUYUJ010020008">
    <property type="protein sequence ID" value="CAK0895227.1"/>
    <property type="molecule type" value="Genomic_DNA"/>
</dbReference>
<feature type="repeat" description="Pumilio" evidence="2">
    <location>
        <begin position="69"/>
        <end position="109"/>
    </location>
</feature>
<dbReference type="PANTHER" id="PTHR12537">
    <property type="entry name" value="RNA BINDING PROTEIN PUMILIO-RELATED"/>
    <property type="match status" value="1"/>
</dbReference>
<proteinExistence type="predicted"/>
<dbReference type="InterPro" id="IPR033133">
    <property type="entry name" value="PUM-HD"/>
</dbReference>
<evidence type="ECO:0000313" key="5">
    <source>
        <dbReference type="Proteomes" id="UP001189429"/>
    </source>
</evidence>
<dbReference type="Gene3D" id="1.25.10.10">
    <property type="entry name" value="Leucine-rich Repeat Variant"/>
    <property type="match status" value="1"/>
</dbReference>
<dbReference type="SUPFAM" id="SSF48371">
    <property type="entry name" value="ARM repeat"/>
    <property type="match status" value="1"/>
</dbReference>
<feature type="domain" description="PUM-HD" evidence="3">
    <location>
        <begin position="1"/>
        <end position="244"/>
    </location>
</feature>
<organism evidence="4 5">
    <name type="scientific">Prorocentrum cordatum</name>
    <dbReference type="NCBI Taxonomy" id="2364126"/>
    <lineage>
        <taxon>Eukaryota</taxon>
        <taxon>Sar</taxon>
        <taxon>Alveolata</taxon>
        <taxon>Dinophyceae</taxon>
        <taxon>Prorocentrales</taxon>
        <taxon>Prorocentraceae</taxon>
        <taxon>Prorocentrum</taxon>
    </lineage>
</organism>
<keyword evidence="5" id="KW-1185">Reference proteome</keyword>
<feature type="non-terminal residue" evidence="4">
    <location>
        <position position="1"/>
    </location>
</feature>
<evidence type="ECO:0000313" key="4">
    <source>
        <dbReference type="EMBL" id="CAK0895227.1"/>
    </source>
</evidence>